<dbReference type="InterPro" id="IPR011990">
    <property type="entry name" value="TPR-like_helical_dom_sf"/>
</dbReference>
<feature type="compositionally biased region" description="Low complexity" evidence="1">
    <location>
        <begin position="270"/>
        <end position="288"/>
    </location>
</feature>
<feature type="compositionally biased region" description="Basic and acidic residues" evidence="1">
    <location>
        <begin position="79"/>
        <end position="89"/>
    </location>
</feature>
<feature type="region of interest" description="Disordered" evidence="1">
    <location>
        <begin position="54"/>
        <end position="89"/>
    </location>
</feature>
<dbReference type="OrthoDB" id="185373at2759"/>
<evidence type="ECO:0000313" key="2">
    <source>
        <dbReference type="EMBL" id="KAF2239916.1"/>
    </source>
</evidence>
<evidence type="ECO:0000256" key="1">
    <source>
        <dbReference type="SAM" id="MobiDB-lite"/>
    </source>
</evidence>
<feature type="region of interest" description="Disordered" evidence="1">
    <location>
        <begin position="1"/>
        <end position="37"/>
    </location>
</feature>
<keyword evidence="3" id="KW-1185">Reference proteome</keyword>
<organism evidence="2 3">
    <name type="scientific">Viridothelium virens</name>
    <name type="common">Speckled blister lichen</name>
    <name type="synonym">Trypethelium virens</name>
    <dbReference type="NCBI Taxonomy" id="1048519"/>
    <lineage>
        <taxon>Eukaryota</taxon>
        <taxon>Fungi</taxon>
        <taxon>Dikarya</taxon>
        <taxon>Ascomycota</taxon>
        <taxon>Pezizomycotina</taxon>
        <taxon>Dothideomycetes</taxon>
        <taxon>Dothideomycetes incertae sedis</taxon>
        <taxon>Trypetheliales</taxon>
        <taxon>Trypetheliaceae</taxon>
        <taxon>Viridothelium</taxon>
    </lineage>
</organism>
<feature type="compositionally biased region" description="Basic and acidic residues" evidence="1">
    <location>
        <begin position="58"/>
        <end position="72"/>
    </location>
</feature>
<reference evidence="2" key="1">
    <citation type="journal article" date="2020" name="Stud. Mycol.">
        <title>101 Dothideomycetes genomes: a test case for predicting lifestyles and emergence of pathogens.</title>
        <authorList>
            <person name="Haridas S."/>
            <person name="Albert R."/>
            <person name="Binder M."/>
            <person name="Bloem J."/>
            <person name="Labutti K."/>
            <person name="Salamov A."/>
            <person name="Andreopoulos B."/>
            <person name="Baker S."/>
            <person name="Barry K."/>
            <person name="Bills G."/>
            <person name="Bluhm B."/>
            <person name="Cannon C."/>
            <person name="Castanera R."/>
            <person name="Culley D."/>
            <person name="Daum C."/>
            <person name="Ezra D."/>
            <person name="Gonzalez J."/>
            <person name="Henrissat B."/>
            <person name="Kuo A."/>
            <person name="Liang C."/>
            <person name="Lipzen A."/>
            <person name="Lutzoni F."/>
            <person name="Magnuson J."/>
            <person name="Mondo S."/>
            <person name="Nolan M."/>
            <person name="Ohm R."/>
            <person name="Pangilinan J."/>
            <person name="Park H.-J."/>
            <person name="Ramirez L."/>
            <person name="Alfaro M."/>
            <person name="Sun H."/>
            <person name="Tritt A."/>
            <person name="Yoshinaga Y."/>
            <person name="Zwiers L.-H."/>
            <person name="Turgeon B."/>
            <person name="Goodwin S."/>
            <person name="Spatafora J."/>
            <person name="Crous P."/>
            <person name="Grigoriev I."/>
        </authorList>
    </citation>
    <scope>NUCLEOTIDE SEQUENCE</scope>
    <source>
        <strain evidence="2">Tuck. ex Michener</strain>
    </source>
</reference>
<feature type="compositionally biased region" description="Basic and acidic residues" evidence="1">
    <location>
        <begin position="637"/>
        <end position="656"/>
    </location>
</feature>
<dbReference type="Gene3D" id="1.25.40.10">
    <property type="entry name" value="Tetratricopeptide repeat domain"/>
    <property type="match status" value="1"/>
</dbReference>
<feature type="region of interest" description="Disordered" evidence="1">
    <location>
        <begin position="260"/>
        <end position="291"/>
    </location>
</feature>
<gene>
    <name evidence="2" type="ORF">EV356DRAFT_538809</name>
</gene>
<dbReference type="Proteomes" id="UP000800092">
    <property type="component" value="Unassembled WGS sequence"/>
</dbReference>
<accession>A0A6A6HP81</accession>
<dbReference type="AlphaFoldDB" id="A0A6A6HP81"/>
<feature type="region of interest" description="Disordered" evidence="1">
    <location>
        <begin position="632"/>
        <end position="677"/>
    </location>
</feature>
<proteinExistence type="predicted"/>
<name>A0A6A6HP81_VIRVR</name>
<sequence length="677" mass="75049">MSGQASDDGDWRSASGVQKDDYSTVRSSTPGIARKGSTATAVFAAAAVADARVKRERRQQWDDAIQRVKDTGLDGSSQKTREGDTQDRNESIKEALIPVDTLGVENEPGVHGNLNLPALSYQVSLDSTLQAKSAHHSLPMEPLDLSVLYEPINGESEPPINMGESPRTNNHLPPQSIYAGEVRQDIAGRRRHTPKKIQTLNLSIERLVVRALLYFKIYDYPGPALEELPSAIQPFAALPRSSLLSMLQNLEDRHQAITHSSPWTAPSDHPPNFSTPSPSFQQPPTGSSHHAAHDLNTALNSLFEPTRRARPTTSGLLPLLETLIPKLAHNLLVSSSPPDITTYNILLSSFANLRCLPLFDITLDSLLETHTRPNEVTCTTVLKEYIRQGNAASFAAFVRLMRGMDTGLMLARRGVRINEASRGRLVEKPESGWIVGKEGEEDGWARRRRPKVVQKPNPDPNVFGAVMGGMLKFAGLDATLKLYGEMVEEGWGLDVGGLTIFLKDCTKRKDWMGGKAIWARIGDLREREGQRNLVGRKRRKEMSKVAYHSMLSLCRSCDQQQEFFEVYRGARDEGYTSDELLSLSTDPKWEDWNAVDEMKKKPALGTGKINAVPDPRKEDVVAPLPSVLLQLSLSKPLRRDPEESEKSRSRFEEPHSRLSGFIDENAELDPSSLAHAA</sequence>
<evidence type="ECO:0000313" key="3">
    <source>
        <dbReference type="Proteomes" id="UP000800092"/>
    </source>
</evidence>
<dbReference type="EMBL" id="ML991771">
    <property type="protein sequence ID" value="KAF2239916.1"/>
    <property type="molecule type" value="Genomic_DNA"/>
</dbReference>
<protein>
    <submittedName>
        <fullName evidence="2">Uncharacterized protein</fullName>
    </submittedName>
</protein>